<feature type="compositionally biased region" description="Basic and acidic residues" evidence="14">
    <location>
        <begin position="37"/>
        <end position="57"/>
    </location>
</feature>
<keyword evidence="5 12" id="KW-0227">DNA damage</keyword>
<keyword evidence="13" id="KW-0539">Nucleus</keyword>
<keyword evidence="9 13" id="KW-0460">Magnesium</keyword>
<dbReference type="Pfam" id="PF08797">
    <property type="entry name" value="HIRAN"/>
    <property type="match status" value="1"/>
</dbReference>
<evidence type="ECO:0000256" key="4">
    <source>
        <dbReference type="ARBA" id="ARBA00022723"/>
    </source>
</evidence>
<dbReference type="GO" id="GO:0017108">
    <property type="term" value="F:5'-flap endonuclease activity"/>
    <property type="evidence" value="ECO:0007669"/>
    <property type="project" value="TreeGrafter"/>
</dbReference>
<evidence type="ECO:0000256" key="7">
    <source>
        <dbReference type="ARBA" id="ARBA00022801"/>
    </source>
</evidence>
<dbReference type="GO" id="GO:0016818">
    <property type="term" value="F:hydrolase activity, acting on acid anhydrides, in phosphorus-containing anhydrides"/>
    <property type="evidence" value="ECO:0007669"/>
    <property type="project" value="InterPro"/>
</dbReference>
<evidence type="ECO:0000256" key="6">
    <source>
        <dbReference type="ARBA" id="ARBA00022771"/>
    </source>
</evidence>
<evidence type="ECO:0000256" key="11">
    <source>
        <dbReference type="ARBA" id="ARBA00023211"/>
    </source>
</evidence>
<name>A0A2G5CF92_AQUCA</name>
<keyword evidence="4 13" id="KW-0479">Metal-binding</keyword>
<comment type="subcellular location">
    <subcellularLocation>
        <location evidence="13">Nucleus</location>
    </subcellularLocation>
</comment>
<keyword evidence="10 12" id="KW-0234">DNA repair</keyword>
<dbReference type="GO" id="GO:0036297">
    <property type="term" value="P:interstrand cross-link repair"/>
    <property type="evidence" value="ECO:0007669"/>
    <property type="project" value="InterPro"/>
</dbReference>
<keyword evidence="11 13" id="KW-0464">Manganese</keyword>
<accession>A0A2G5CF92</accession>
<evidence type="ECO:0000256" key="10">
    <source>
        <dbReference type="ARBA" id="ARBA00023204"/>
    </source>
</evidence>
<dbReference type="Pfam" id="PF08774">
    <property type="entry name" value="VRR_NUC"/>
    <property type="match status" value="1"/>
</dbReference>
<evidence type="ECO:0000256" key="14">
    <source>
        <dbReference type="SAM" id="MobiDB-lite"/>
    </source>
</evidence>
<keyword evidence="3 13" id="KW-0540">Nuclease</keyword>
<evidence type="ECO:0000256" key="2">
    <source>
        <dbReference type="ARBA" id="ARBA00005533"/>
    </source>
</evidence>
<dbReference type="PANTHER" id="PTHR15749:SF4">
    <property type="entry name" value="FANCONI-ASSOCIATED NUCLEASE 1"/>
    <property type="match status" value="1"/>
</dbReference>
<comment type="catalytic activity">
    <reaction evidence="1 13">
        <text>Hydrolytically removes 5'-nucleotides successively from the 3'-hydroxy termini of 3'-hydroxy-terminated oligonucleotides.</text>
        <dbReference type="EC" id="3.1.4.1"/>
    </reaction>
</comment>
<protein>
    <recommendedName>
        <fullName evidence="13">Fanconi-associated nuclease</fullName>
        <ecNumber evidence="13">3.1.4.1</ecNumber>
    </recommendedName>
</protein>
<evidence type="ECO:0000256" key="3">
    <source>
        <dbReference type="ARBA" id="ARBA00022722"/>
    </source>
</evidence>
<dbReference type="Pfam" id="PF21170">
    <property type="entry name" value="FAN1_TPR"/>
    <property type="match status" value="1"/>
</dbReference>
<dbReference type="GO" id="GO:0005634">
    <property type="term" value="C:nucleus"/>
    <property type="evidence" value="ECO:0007669"/>
    <property type="project" value="UniProtKB-SubCell"/>
</dbReference>
<dbReference type="GO" id="GO:0070336">
    <property type="term" value="F:flap-structured DNA binding"/>
    <property type="evidence" value="ECO:0007669"/>
    <property type="project" value="TreeGrafter"/>
</dbReference>
<comment type="similarity">
    <text evidence="2 13">Belongs to the FAN1 family.</text>
</comment>
<dbReference type="SMART" id="SM00734">
    <property type="entry name" value="ZnF_Rad18"/>
    <property type="match status" value="1"/>
</dbReference>
<keyword evidence="6 12" id="KW-0863">Zinc-finger</keyword>
<evidence type="ECO:0000256" key="9">
    <source>
        <dbReference type="ARBA" id="ARBA00022842"/>
    </source>
</evidence>
<dbReference type="EMBL" id="KZ305075">
    <property type="protein sequence ID" value="PIA29938.1"/>
    <property type="molecule type" value="Genomic_DNA"/>
</dbReference>
<comment type="function">
    <text evidence="13">Nuclease required for the repair of DNA interstrand cross-links (ICL). Acts as a 5'-3' exonuclease that anchors at a cut end of DNA and cleaves DNA successively at every third nucleotide, allowing to excise an ICL from one strand through flanking incisions.</text>
</comment>
<dbReference type="Proteomes" id="UP000230069">
    <property type="component" value="Unassembled WGS sequence"/>
</dbReference>
<keyword evidence="8" id="KW-0862">Zinc</keyword>
<organism evidence="16 17">
    <name type="scientific">Aquilegia coerulea</name>
    <name type="common">Rocky mountain columbine</name>
    <dbReference type="NCBI Taxonomy" id="218851"/>
    <lineage>
        <taxon>Eukaryota</taxon>
        <taxon>Viridiplantae</taxon>
        <taxon>Streptophyta</taxon>
        <taxon>Embryophyta</taxon>
        <taxon>Tracheophyta</taxon>
        <taxon>Spermatophyta</taxon>
        <taxon>Magnoliopsida</taxon>
        <taxon>Ranunculales</taxon>
        <taxon>Ranunculaceae</taxon>
        <taxon>Thalictroideae</taxon>
        <taxon>Aquilegia</taxon>
    </lineage>
</organism>
<keyword evidence="17" id="KW-1185">Reference proteome</keyword>
<sequence length="939" mass="106723">MLKGKESLIRLIGKRRRVLPNRQSLFSTNLESSLSVIKEDNGEGSSEHRPGGEEEEKKWVTCPVCGKPVLGDDYMVNSHLDVCLSRGTKRKLTQRTLLQFSFSPKSKEITDLGRLNSTKSNLSQSVSDHNNFQRTKCPLPEVDGPLPLSSITTLETCEEASEILFRKDIVNDKEVEIPGFLSKCTMPKFDTCSTSDKSVQVLETYIVGRKFSDAVEFKQGNTFSLSRDPNNSKDPSAIKVLFMDSGCMKVLGYLPRELAKYLSPLMEKYNLKLEGNVLSLPKHPLDAVPVKIVCQDLPSFGEKESNDCKDFESLWKSVQSVIEYNKSFPPSIVKYQQNFCLLLHEVMKNHHHLFTDDENVFIESFRALSDDSQRLFIRLYTRKGPWFRMSNVSYPEISEYQQAIKGLCGAGYISSFEFTKFNCYELKDVLDMLNVSELRELMRQLHIKVYSTRKQELVASLLASYEDGICPSLPSLVLDRTGTCIQISTSAEFLLWRAQRLFFLNGDQDLSAFLLVDLGLVKYPTYNCKISNHIFPDRSDLLAYEEAIEVAQVMDESIDENNNEMVIRCIEISDGRISNYPGNVFQSSSPNPAGTFLSFFSASWVYSKVITLGVSFLEHERRYKDAIRLLKHLLWAITSDGRRGYWTLRLSVDLEHVGHLDESLSVAEEGLSDPWVRAGSRMALQRRVLRLGRPPRRWKLPSFAESVKRKIKEVHVLGRPLNSNTGMKNRFYGNDGEQCGVEELALQYYAEEGGGWQGVHTESGIWMTIFGLLMWDIIFTDVPDVFPTRFQTAPLDLETDNFYVARKSLIESHLQRIHGGLAEEILITAWESHVGTSCRGVNWDRHSLSDLRASVTCVGGPCLASLCRLLAQDYRSWSRGMPDLFLWRFVGEYTGEAKLVEVKGPHDRLSEQQRAWLMVLMDCGFIAEVCKVSPKVRST</sequence>
<dbReference type="InterPro" id="IPR049132">
    <property type="entry name" value="FAN1-like_euk"/>
</dbReference>
<keyword evidence="7 13" id="KW-0378">Hydrolase</keyword>
<dbReference type="AlphaFoldDB" id="A0A2G5CF92"/>
<dbReference type="PROSITE" id="PS51908">
    <property type="entry name" value="ZF_UBZ4"/>
    <property type="match status" value="1"/>
</dbReference>
<evidence type="ECO:0000313" key="17">
    <source>
        <dbReference type="Proteomes" id="UP000230069"/>
    </source>
</evidence>
<dbReference type="Gene3D" id="3.30.160.60">
    <property type="entry name" value="Classic Zinc Finger"/>
    <property type="match status" value="1"/>
</dbReference>
<dbReference type="CDD" id="cd22326">
    <property type="entry name" value="FAN1-like"/>
    <property type="match status" value="1"/>
</dbReference>
<dbReference type="EC" id="3.1.4.1" evidence="13"/>
<evidence type="ECO:0000256" key="5">
    <source>
        <dbReference type="ARBA" id="ARBA00022763"/>
    </source>
</evidence>
<evidence type="ECO:0000256" key="1">
    <source>
        <dbReference type="ARBA" id="ARBA00000983"/>
    </source>
</evidence>
<dbReference type="PANTHER" id="PTHR15749">
    <property type="entry name" value="FANCONI-ASSOCIATED NUCLEASE 1"/>
    <property type="match status" value="1"/>
</dbReference>
<dbReference type="FunCoup" id="A0A2G5CF92">
    <property type="interactions" value="2479"/>
</dbReference>
<dbReference type="InterPro" id="IPR006642">
    <property type="entry name" value="Rad18_UBZ4"/>
</dbReference>
<evidence type="ECO:0000313" key="16">
    <source>
        <dbReference type="EMBL" id="PIA29938.1"/>
    </source>
</evidence>
<dbReference type="Pfam" id="PF21315">
    <property type="entry name" value="FAN1_HTH"/>
    <property type="match status" value="1"/>
</dbReference>
<proteinExistence type="inferred from homology"/>
<evidence type="ECO:0000256" key="12">
    <source>
        <dbReference type="PROSITE-ProRule" id="PRU01256"/>
    </source>
</evidence>
<dbReference type="InterPro" id="IPR049126">
    <property type="entry name" value="FAN1-like_TPR"/>
</dbReference>
<dbReference type="GO" id="GO:0008270">
    <property type="term" value="F:zinc ion binding"/>
    <property type="evidence" value="ECO:0007669"/>
    <property type="project" value="UniProtKB-KW"/>
</dbReference>
<dbReference type="GO" id="GO:0008409">
    <property type="term" value="F:5'-3' exonuclease activity"/>
    <property type="evidence" value="ECO:0007669"/>
    <property type="project" value="TreeGrafter"/>
</dbReference>
<evidence type="ECO:0000256" key="8">
    <source>
        <dbReference type="ARBA" id="ARBA00022833"/>
    </source>
</evidence>
<dbReference type="Gene3D" id="3.40.1350.10">
    <property type="match status" value="1"/>
</dbReference>
<dbReference type="STRING" id="218851.A0A2G5CF92"/>
<dbReference type="InterPro" id="IPR014905">
    <property type="entry name" value="HIRAN"/>
</dbReference>
<dbReference type="Gene3D" id="3.30.70.2330">
    <property type="match status" value="1"/>
</dbReference>
<evidence type="ECO:0000256" key="13">
    <source>
        <dbReference type="RuleBase" id="RU365033"/>
    </source>
</evidence>
<dbReference type="InParanoid" id="A0A2G5CF92"/>
<dbReference type="GO" id="GO:0004528">
    <property type="term" value="F:phosphodiesterase I activity"/>
    <property type="evidence" value="ECO:0007669"/>
    <property type="project" value="UniProtKB-EC"/>
</dbReference>
<evidence type="ECO:0000259" key="15">
    <source>
        <dbReference type="PROSITE" id="PS51908"/>
    </source>
</evidence>
<dbReference type="SMART" id="SM00910">
    <property type="entry name" value="HIRAN"/>
    <property type="match status" value="1"/>
</dbReference>
<dbReference type="SMART" id="SM00990">
    <property type="entry name" value="VRR_NUC"/>
    <property type="match status" value="1"/>
</dbReference>
<dbReference type="InterPro" id="IPR011856">
    <property type="entry name" value="tRNA_endonuc-like_dom_sf"/>
</dbReference>
<dbReference type="OrthoDB" id="76364at2759"/>
<comment type="cofactor">
    <cofactor evidence="13">
        <name>Mg(2+)</name>
        <dbReference type="ChEBI" id="CHEBI:18420"/>
    </cofactor>
    <cofactor evidence="13">
        <name>Mn(2+)</name>
        <dbReference type="ChEBI" id="CHEBI:29035"/>
    </cofactor>
</comment>
<dbReference type="InterPro" id="IPR049125">
    <property type="entry name" value="FAN1-like_WH"/>
</dbReference>
<dbReference type="InterPro" id="IPR014883">
    <property type="entry name" value="VRR_NUC"/>
</dbReference>
<dbReference type="InterPro" id="IPR033315">
    <property type="entry name" value="Fan1-like"/>
</dbReference>
<feature type="region of interest" description="Disordered" evidence="14">
    <location>
        <begin position="36"/>
        <end position="57"/>
    </location>
</feature>
<reference evidence="16 17" key="1">
    <citation type="submission" date="2017-09" db="EMBL/GenBank/DDBJ databases">
        <title>WGS assembly of Aquilegia coerulea Goldsmith.</title>
        <authorList>
            <person name="Hodges S."/>
            <person name="Kramer E."/>
            <person name="Nordborg M."/>
            <person name="Tomkins J."/>
            <person name="Borevitz J."/>
            <person name="Derieg N."/>
            <person name="Yan J."/>
            <person name="Mihaltcheva S."/>
            <person name="Hayes R.D."/>
            <person name="Rokhsar D."/>
        </authorList>
    </citation>
    <scope>NUCLEOTIDE SEQUENCE [LARGE SCALE GENOMIC DNA]</scope>
    <source>
        <strain evidence="17">cv. Goldsmith</strain>
    </source>
</reference>
<feature type="domain" description="UBZ4-type" evidence="15">
    <location>
        <begin position="59"/>
        <end position="88"/>
    </location>
</feature>
<gene>
    <name evidence="16" type="ORF">AQUCO_05800189v1</name>
</gene>